<dbReference type="Gene3D" id="2.80.10.50">
    <property type="match status" value="1"/>
</dbReference>
<reference evidence="16 17" key="1">
    <citation type="submission" date="2012-04" db="EMBL/GenBank/DDBJ databases">
        <title>The Genome Sequence of Saprolegnia declina VS20.</title>
        <authorList>
            <consortium name="The Broad Institute Genome Sequencing Platform"/>
            <person name="Russ C."/>
            <person name="Nusbaum C."/>
            <person name="Tyler B."/>
            <person name="van West P."/>
            <person name="Dieguez-Uribeondo J."/>
            <person name="de Bruijn I."/>
            <person name="Tripathy S."/>
            <person name="Jiang R."/>
            <person name="Young S.K."/>
            <person name="Zeng Q."/>
            <person name="Gargeya S."/>
            <person name="Fitzgerald M."/>
            <person name="Haas B."/>
            <person name="Abouelleil A."/>
            <person name="Alvarado L."/>
            <person name="Arachchi H.M."/>
            <person name="Berlin A."/>
            <person name="Chapman S.B."/>
            <person name="Goldberg J."/>
            <person name="Griggs A."/>
            <person name="Gujja S."/>
            <person name="Hansen M."/>
            <person name="Howarth C."/>
            <person name="Imamovic A."/>
            <person name="Larimer J."/>
            <person name="McCowen C."/>
            <person name="Montmayeur A."/>
            <person name="Murphy C."/>
            <person name="Neiman D."/>
            <person name="Pearson M."/>
            <person name="Priest M."/>
            <person name="Roberts A."/>
            <person name="Saif S."/>
            <person name="Shea T."/>
            <person name="Sisk P."/>
            <person name="Sykes S."/>
            <person name="Wortman J."/>
            <person name="Nusbaum C."/>
            <person name="Birren B."/>
        </authorList>
    </citation>
    <scope>NUCLEOTIDE SEQUENCE [LARGE SCALE GENOMIC DNA]</scope>
    <source>
        <strain evidence="16 17">VS20</strain>
    </source>
</reference>
<evidence type="ECO:0000259" key="15">
    <source>
        <dbReference type="SMART" id="SM00458"/>
    </source>
</evidence>
<evidence type="ECO:0000256" key="8">
    <source>
        <dbReference type="ARBA" id="ARBA00023277"/>
    </source>
</evidence>
<evidence type="ECO:0000256" key="10">
    <source>
        <dbReference type="ARBA" id="ARBA00023326"/>
    </source>
</evidence>
<dbReference type="AlphaFoldDB" id="T0SEF6"/>
<evidence type="ECO:0000256" key="4">
    <source>
        <dbReference type="ARBA" id="ARBA00022475"/>
    </source>
</evidence>
<dbReference type="GO" id="GO:0042973">
    <property type="term" value="F:glucan endo-1,3-beta-D-glucosidase activity"/>
    <property type="evidence" value="ECO:0007669"/>
    <property type="project" value="UniProtKB-EC"/>
</dbReference>
<protein>
    <recommendedName>
        <fullName evidence="3">glucan endo-1,3-beta-D-glucosidase</fullName>
        <ecNumber evidence="3">3.2.1.39</ecNumber>
    </recommendedName>
    <alternativeName>
        <fullName evidence="13">Endo-1,3-beta-glucanase btgC</fullName>
    </alternativeName>
    <alternativeName>
        <fullName evidence="12">Laminarinase btgC</fullName>
    </alternativeName>
</protein>
<evidence type="ECO:0000313" key="16">
    <source>
        <dbReference type="EMBL" id="EQC41302.1"/>
    </source>
</evidence>
<gene>
    <name evidence="16" type="ORF">SDRG_01277</name>
</gene>
<comment type="subcellular location">
    <subcellularLocation>
        <location evidence="2">Cell membrane</location>
    </subcellularLocation>
</comment>
<evidence type="ECO:0000256" key="11">
    <source>
        <dbReference type="ARBA" id="ARBA00037649"/>
    </source>
</evidence>
<comment type="function">
    <text evidence="11">Glucanases play a role in cell expansion during growth, in cell-cell fusion during mating, and in spore release during sporulation. This enzyme may be involved in beta-glucan degradation. Active on laminarin and lichenan.</text>
</comment>
<evidence type="ECO:0000313" key="17">
    <source>
        <dbReference type="Proteomes" id="UP000030762"/>
    </source>
</evidence>
<dbReference type="EC" id="3.2.1.39" evidence="3"/>
<dbReference type="SMART" id="SM00458">
    <property type="entry name" value="RICIN"/>
    <property type="match status" value="1"/>
</dbReference>
<evidence type="ECO:0000256" key="13">
    <source>
        <dbReference type="ARBA" id="ARBA00043078"/>
    </source>
</evidence>
<evidence type="ECO:0000256" key="1">
    <source>
        <dbReference type="ARBA" id="ARBA00000382"/>
    </source>
</evidence>
<dbReference type="InterPro" id="IPR050732">
    <property type="entry name" value="Beta-glucan_modifiers"/>
</dbReference>
<dbReference type="EMBL" id="JH767134">
    <property type="protein sequence ID" value="EQC41302.1"/>
    <property type="molecule type" value="Genomic_DNA"/>
</dbReference>
<keyword evidence="9" id="KW-0961">Cell wall biogenesis/degradation</keyword>
<accession>T0SEF6</accession>
<dbReference type="RefSeq" id="XP_008605016.1">
    <property type="nucleotide sequence ID" value="XM_008606794.1"/>
</dbReference>
<dbReference type="PANTHER" id="PTHR16631:SF17">
    <property type="entry name" value="GLUCAN ENDO-1,3-BETA-GLUCOSIDASE BTGC"/>
    <property type="match status" value="1"/>
</dbReference>
<dbReference type="InterPro" id="IPR035992">
    <property type="entry name" value="Ricin_B-like_lectins"/>
</dbReference>
<evidence type="ECO:0000256" key="9">
    <source>
        <dbReference type="ARBA" id="ARBA00023316"/>
    </source>
</evidence>
<sequence length="405" mass="43745">MVRILAASLAHLTAVVFAAGNATRGVCYDTYGIDHIDQHFATIKERFTAVRTFQSIAKGVNVIDAAAKAGLQIAAGVWIRGNYTADLQAAIDGARRHPDAVHAIFMGNEDLFQNAMSVETVVAKVHEAKDRLRQAGLAHIKVGSVQMDGDWLRAPALVAACDVVGVNIYAFFGGASISWTNPVMDLDARWQNLVRLYGPDKLTITETGWPHAGGNNGAHISSRENAVAYYQSFVQWTERGNGGGLPYYFMFHDNPSKGGFEANFGLAGVDGRWKFDLGAPFTGPRTFSIVSSQGLSVGALHGGLRAHHAASPISADDLWQLGGDALVNQGGQQPCLDVSRHDNNQLTIALHPCSANNTNQMWRQEPSRLVHATYSVCLDVDPTQGNKVQVFACVDDAPNQRFSFV</sequence>
<feature type="signal peptide" evidence="14">
    <location>
        <begin position="1"/>
        <end position="18"/>
    </location>
</feature>
<keyword evidence="6" id="KW-0472">Membrane</keyword>
<keyword evidence="4" id="KW-1003">Cell membrane</keyword>
<feature type="domain" description="Ricin B lectin" evidence="15">
    <location>
        <begin position="284"/>
        <end position="405"/>
    </location>
</feature>
<dbReference type="GeneID" id="19942004"/>
<dbReference type="InParanoid" id="T0SEF6"/>
<keyword evidence="10" id="KW-0624">Polysaccharide degradation</keyword>
<dbReference type="SUPFAM" id="SSF50370">
    <property type="entry name" value="Ricin B-like lectins"/>
    <property type="match status" value="1"/>
</dbReference>
<evidence type="ECO:0000256" key="5">
    <source>
        <dbReference type="ARBA" id="ARBA00022801"/>
    </source>
</evidence>
<proteinExistence type="predicted"/>
<dbReference type="Proteomes" id="UP000030762">
    <property type="component" value="Unassembled WGS sequence"/>
</dbReference>
<comment type="catalytic activity">
    <reaction evidence="1">
        <text>Hydrolysis of (1-&gt;3)-beta-D-glucosidic linkages in (1-&gt;3)-beta-D-glucans.</text>
        <dbReference type="EC" id="3.2.1.39"/>
    </reaction>
</comment>
<dbReference type="Pfam" id="PF00652">
    <property type="entry name" value="Ricin_B_lectin"/>
    <property type="match status" value="1"/>
</dbReference>
<keyword evidence="14" id="KW-0732">Signal</keyword>
<dbReference type="GO" id="GO:0000272">
    <property type="term" value="P:polysaccharide catabolic process"/>
    <property type="evidence" value="ECO:0007669"/>
    <property type="project" value="UniProtKB-KW"/>
</dbReference>
<evidence type="ECO:0000256" key="3">
    <source>
        <dbReference type="ARBA" id="ARBA00012780"/>
    </source>
</evidence>
<dbReference type="VEuPathDB" id="FungiDB:SDRG_01277"/>
<keyword evidence="8" id="KW-0119">Carbohydrate metabolism</keyword>
<evidence type="ECO:0000256" key="6">
    <source>
        <dbReference type="ARBA" id="ARBA00023136"/>
    </source>
</evidence>
<name>T0SEF6_SAPDV</name>
<dbReference type="Gene3D" id="3.20.20.80">
    <property type="entry name" value="Glycosidases"/>
    <property type="match status" value="1"/>
</dbReference>
<organism evidence="16 17">
    <name type="scientific">Saprolegnia diclina (strain VS20)</name>
    <dbReference type="NCBI Taxonomy" id="1156394"/>
    <lineage>
        <taxon>Eukaryota</taxon>
        <taxon>Sar</taxon>
        <taxon>Stramenopiles</taxon>
        <taxon>Oomycota</taxon>
        <taxon>Saprolegniomycetes</taxon>
        <taxon>Saprolegniales</taxon>
        <taxon>Saprolegniaceae</taxon>
        <taxon>Saprolegnia</taxon>
    </lineage>
</organism>
<dbReference type="OMA" id="DQHFATI"/>
<evidence type="ECO:0000256" key="14">
    <source>
        <dbReference type="SAM" id="SignalP"/>
    </source>
</evidence>
<keyword evidence="17" id="KW-1185">Reference proteome</keyword>
<dbReference type="STRING" id="1156394.T0SEF6"/>
<keyword evidence="7" id="KW-0325">Glycoprotein</keyword>
<dbReference type="OrthoDB" id="68336at2759"/>
<dbReference type="InterPro" id="IPR017853">
    <property type="entry name" value="GH"/>
</dbReference>
<dbReference type="GO" id="GO:0071555">
    <property type="term" value="P:cell wall organization"/>
    <property type="evidence" value="ECO:0007669"/>
    <property type="project" value="UniProtKB-KW"/>
</dbReference>
<evidence type="ECO:0000256" key="2">
    <source>
        <dbReference type="ARBA" id="ARBA00004236"/>
    </source>
</evidence>
<dbReference type="PROSITE" id="PS50231">
    <property type="entry name" value="RICIN_B_LECTIN"/>
    <property type="match status" value="1"/>
</dbReference>
<dbReference type="PANTHER" id="PTHR16631">
    <property type="entry name" value="GLUCAN 1,3-BETA-GLUCOSIDASE"/>
    <property type="match status" value="1"/>
</dbReference>
<keyword evidence="5" id="KW-0378">Hydrolase</keyword>
<evidence type="ECO:0000256" key="12">
    <source>
        <dbReference type="ARBA" id="ARBA00042373"/>
    </source>
</evidence>
<evidence type="ECO:0000256" key="7">
    <source>
        <dbReference type="ARBA" id="ARBA00023180"/>
    </source>
</evidence>
<dbReference type="InterPro" id="IPR000772">
    <property type="entry name" value="Ricin_B_lectin"/>
</dbReference>
<dbReference type="GO" id="GO:0005886">
    <property type="term" value="C:plasma membrane"/>
    <property type="evidence" value="ECO:0007669"/>
    <property type="project" value="UniProtKB-SubCell"/>
</dbReference>
<feature type="chain" id="PRO_5004572061" description="glucan endo-1,3-beta-D-glucosidase" evidence="14">
    <location>
        <begin position="19"/>
        <end position="405"/>
    </location>
</feature>
<dbReference type="SUPFAM" id="SSF51445">
    <property type="entry name" value="(Trans)glycosidases"/>
    <property type="match status" value="1"/>
</dbReference>